<comment type="caution">
    <text evidence="2">The sequence shown here is derived from an EMBL/GenBank/DDBJ whole genome shotgun (WGS) entry which is preliminary data.</text>
</comment>
<evidence type="ECO:0000313" key="2">
    <source>
        <dbReference type="EMBL" id="CAH7681224.1"/>
    </source>
</evidence>
<keyword evidence="1" id="KW-0472">Membrane</keyword>
<keyword evidence="1" id="KW-0812">Transmembrane</keyword>
<dbReference type="AlphaFoldDB" id="A0AAV0B3W5"/>
<feature type="non-terminal residue" evidence="2">
    <location>
        <position position="64"/>
    </location>
</feature>
<organism evidence="2 3">
    <name type="scientific">Phakopsora pachyrhizi</name>
    <name type="common">Asian soybean rust disease fungus</name>
    <dbReference type="NCBI Taxonomy" id="170000"/>
    <lineage>
        <taxon>Eukaryota</taxon>
        <taxon>Fungi</taxon>
        <taxon>Dikarya</taxon>
        <taxon>Basidiomycota</taxon>
        <taxon>Pucciniomycotina</taxon>
        <taxon>Pucciniomycetes</taxon>
        <taxon>Pucciniales</taxon>
        <taxon>Phakopsoraceae</taxon>
        <taxon>Phakopsora</taxon>
    </lineage>
</organism>
<keyword evidence="3" id="KW-1185">Reference proteome</keyword>
<feature type="transmembrane region" description="Helical" evidence="1">
    <location>
        <begin position="6"/>
        <end position="29"/>
    </location>
</feature>
<sequence length="64" mass="6662">AEHPASIITQIIVSIALVALALTGMGYAFHSNQGNIAGTVVIALELGGVFACQNKPDTIHWVAF</sequence>
<protein>
    <submittedName>
        <fullName evidence="2">Uncharacterized protein</fullName>
    </submittedName>
</protein>
<dbReference type="EMBL" id="CALTRL010003480">
    <property type="protein sequence ID" value="CAH7681224.1"/>
    <property type="molecule type" value="Genomic_DNA"/>
</dbReference>
<keyword evidence="1" id="KW-1133">Transmembrane helix</keyword>
<feature type="non-terminal residue" evidence="2">
    <location>
        <position position="1"/>
    </location>
</feature>
<name>A0AAV0B3W5_PHAPC</name>
<evidence type="ECO:0000256" key="1">
    <source>
        <dbReference type="SAM" id="Phobius"/>
    </source>
</evidence>
<accession>A0AAV0B3W5</accession>
<dbReference type="Proteomes" id="UP001153365">
    <property type="component" value="Unassembled WGS sequence"/>
</dbReference>
<reference evidence="2" key="1">
    <citation type="submission" date="2022-06" db="EMBL/GenBank/DDBJ databases">
        <authorList>
            <consortium name="SYNGENTA / RWTH Aachen University"/>
        </authorList>
    </citation>
    <scope>NUCLEOTIDE SEQUENCE</scope>
</reference>
<evidence type="ECO:0000313" key="3">
    <source>
        <dbReference type="Proteomes" id="UP001153365"/>
    </source>
</evidence>
<gene>
    <name evidence="2" type="ORF">PPACK8108_LOCUS13797</name>
</gene>
<proteinExistence type="predicted"/>